<feature type="domain" description="Adenylosuccinate lyase C-terminal" evidence="2">
    <location>
        <begin position="360"/>
        <end position="439"/>
    </location>
</feature>
<keyword evidence="4" id="KW-1185">Reference proteome</keyword>
<dbReference type="InterPro" id="IPR008948">
    <property type="entry name" value="L-Aspartase-like"/>
</dbReference>
<dbReference type="SUPFAM" id="SSF48557">
    <property type="entry name" value="L-aspartase-like"/>
    <property type="match status" value="1"/>
</dbReference>
<dbReference type="Pfam" id="PF00561">
    <property type="entry name" value="Abhydrolase_1"/>
    <property type="match status" value="1"/>
</dbReference>
<dbReference type="RefSeq" id="WP_344762503.1">
    <property type="nucleotide sequence ID" value="NZ_BAAAZE010000007.1"/>
</dbReference>
<accession>A0ABP7SZG0</accession>
<dbReference type="Pfam" id="PF00206">
    <property type="entry name" value="Lyase_1"/>
    <property type="match status" value="1"/>
</dbReference>
<dbReference type="Proteomes" id="UP001501353">
    <property type="component" value="Unassembled WGS sequence"/>
</dbReference>
<protein>
    <recommendedName>
        <fullName evidence="2">Adenylosuccinate lyase C-terminal domain-containing protein</fullName>
    </recommendedName>
</protein>
<dbReference type="EMBL" id="BAAAZE010000007">
    <property type="protein sequence ID" value="GAA4018755.1"/>
    <property type="molecule type" value="Genomic_DNA"/>
</dbReference>
<sequence length="717" mass="77600">MNPATPDSEDPAIDRAASGDVFSARSWMIAMLEVEAALVHALARHGVIDNAAAEHIAACCNVELIEPGLSEAAFAVAANPADALLRRLGDVVAARDEDAANYVHWGASHQDLVDTATVLRLRVALCLIQADLDRLLAVLSQRADQHRHSAQIGRAGLRHALPITFGLKVAGWIDGLLRHQQRLQELRPRLLVAQIGGAAGTLAGLGDAALPVAGSFAAMLDLALPDLPWQTQHDRFAEVATTLGLLIGSLGRMAHDIALLMQDEVAELALPVLTMQAHPAVPAACAIALAAAQQGPALVAVMLAGLQQEHERGLQVAQSELDTLHRIVRFTSAALAQMLQLASTMTVDAERMRRNLDLTQGRIMAEPVLLALARKMGTLPATELVWQACQEAAGGGEPLRHVLDRQRAVTSRLTPLELDRLLDPAAYTGQSASFVERVLQSRLQQRERQAVADRTDLPEVASALSHCHYEIDGAADAPWLVLSNALGTSLDIWMPQMPDLLPHFRVLRYDTRGHGQSAMGEGPASIGQLGEDVIALMDYLGIARANFCGLSLGGMTGLWLAAHHPARIERMVVSNAAPLLGPSSLWDSWIELVRQRRIAAIMPLVIERWFTDDFRRHAVLQVNAVRAMLLSTSESGFIAACTAIRDMDLRDSLVSIHVPTLVIGCKRDKVTAPAQTRRMAEHIAGSTYLELNAAHLPNWEVAQRFNADLVSFLRRVS</sequence>
<dbReference type="SMART" id="SM00998">
    <property type="entry name" value="ADSL_C"/>
    <property type="match status" value="1"/>
</dbReference>
<proteinExistence type="inferred from homology"/>
<name>A0ABP7SZG0_9BURK</name>
<dbReference type="InterPro" id="IPR000362">
    <property type="entry name" value="Fumarate_lyase_fam"/>
</dbReference>
<gene>
    <name evidence="3" type="ORF">GCM10022212_13420</name>
</gene>
<dbReference type="PANTHER" id="PTHR43172">
    <property type="entry name" value="ADENYLOSUCCINATE LYASE"/>
    <property type="match status" value="1"/>
</dbReference>
<dbReference type="InterPro" id="IPR019468">
    <property type="entry name" value="AdenyloSucc_lyase_C"/>
</dbReference>
<dbReference type="CDD" id="cd01597">
    <property type="entry name" value="pCLME"/>
    <property type="match status" value="1"/>
</dbReference>
<dbReference type="NCBIfam" id="TIGR02427">
    <property type="entry name" value="protocat_pcaD"/>
    <property type="match status" value="1"/>
</dbReference>
<dbReference type="Pfam" id="PF10397">
    <property type="entry name" value="ADSL_C"/>
    <property type="match status" value="1"/>
</dbReference>
<dbReference type="SUPFAM" id="SSF53474">
    <property type="entry name" value="alpha/beta-Hydrolases"/>
    <property type="match status" value="1"/>
</dbReference>
<comment type="similarity">
    <text evidence="1">Belongs to the class-II fumarase/aspartase family.</text>
</comment>
<dbReference type="InterPro" id="IPR026968">
    <property type="entry name" value="PcaD/CatD"/>
</dbReference>
<evidence type="ECO:0000259" key="2">
    <source>
        <dbReference type="SMART" id="SM00998"/>
    </source>
</evidence>
<evidence type="ECO:0000313" key="4">
    <source>
        <dbReference type="Proteomes" id="UP001501353"/>
    </source>
</evidence>
<reference evidence="4" key="1">
    <citation type="journal article" date="2019" name="Int. J. Syst. Evol. Microbiol.">
        <title>The Global Catalogue of Microorganisms (GCM) 10K type strain sequencing project: providing services to taxonomists for standard genome sequencing and annotation.</title>
        <authorList>
            <consortium name="The Broad Institute Genomics Platform"/>
            <consortium name="The Broad Institute Genome Sequencing Center for Infectious Disease"/>
            <person name="Wu L."/>
            <person name="Ma J."/>
        </authorList>
    </citation>
    <scope>NUCLEOTIDE SEQUENCE [LARGE SCALE GENOMIC DNA]</scope>
    <source>
        <strain evidence="4">JCM 16673</strain>
    </source>
</reference>
<evidence type="ECO:0000313" key="3">
    <source>
        <dbReference type="EMBL" id="GAA4018755.1"/>
    </source>
</evidence>
<dbReference type="PRINTS" id="PR00149">
    <property type="entry name" value="FUMRATELYASE"/>
</dbReference>
<dbReference type="InterPro" id="IPR000073">
    <property type="entry name" value="AB_hydrolase_1"/>
</dbReference>
<dbReference type="Gene3D" id="3.40.50.1820">
    <property type="entry name" value="alpha/beta hydrolase"/>
    <property type="match status" value="1"/>
</dbReference>
<dbReference type="Gene3D" id="1.10.40.30">
    <property type="entry name" value="Fumarase/aspartase (C-terminal domain)"/>
    <property type="match status" value="1"/>
</dbReference>
<comment type="caution">
    <text evidence="3">The sequence shown here is derived from an EMBL/GenBank/DDBJ whole genome shotgun (WGS) entry which is preliminary data.</text>
</comment>
<dbReference type="Gene3D" id="1.20.200.10">
    <property type="entry name" value="Fumarase/aspartase (Central domain)"/>
    <property type="match status" value="1"/>
</dbReference>
<dbReference type="PANTHER" id="PTHR43172:SF2">
    <property type="entry name" value="ADENYLOSUCCINATE LYASE C-TERMINAL DOMAIN-CONTAINING PROTEIN"/>
    <property type="match status" value="1"/>
</dbReference>
<evidence type="ECO:0000256" key="1">
    <source>
        <dbReference type="ARBA" id="ARBA00034772"/>
    </source>
</evidence>
<organism evidence="3 4">
    <name type="scientific">Actimicrobium antarcticum</name>
    <dbReference type="NCBI Taxonomy" id="1051899"/>
    <lineage>
        <taxon>Bacteria</taxon>
        <taxon>Pseudomonadati</taxon>
        <taxon>Pseudomonadota</taxon>
        <taxon>Betaproteobacteria</taxon>
        <taxon>Burkholderiales</taxon>
        <taxon>Oxalobacteraceae</taxon>
        <taxon>Actimicrobium</taxon>
    </lineage>
</organism>
<dbReference type="InterPro" id="IPR029058">
    <property type="entry name" value="AB_hydrolase_fold"/>
</dbReference>
<dbReference type="InterPro" id="IPR022761">
    <property type="entry name" value="Fumarate_lyase_N"/>
</dbReference>
<dbReference type="PRINTS" id="PR00111">
    <property type="entry name" value="ABHYDROLASE"/>
</dbReference>